<evidence type="ECO:0000313" key="1">
    <source>
        <dbReference type="EMBL" id="QDU45946.1"/>
    </source>
</evidence>
<evidence type="ECO:0000313" key="2">
    <source>
        <dbReference type="Proteomes" id="UP000319383"/>
    </source>
</evidence>
<dbReference type="AlphaFoldDB" id="A0A517ZTZ7"/>
<accession>A0A517ZTZ7</accession>
<dbReference type="EMBL" id="CP036276">
    <property type="protein sequence ID" value="QDU45946.1"/>
    <property type="molecule type" value="Genomic_DNA"/>
</dbReference>
<proteinExistence type="predicted"/>
<reference evidence="1 2" key="1">
    <citation type="submission" date="2019-02" db="EMBL/GenBank/DDBJ databases">
        <title>Deep-cultivation of Planctomycetes and their phenomic and genomic characterization uncovers novel biology.</title>
        <authorList>
            <person name="Wiegand S."/>
            <person name="Jogler M."/>
            <person name="Boedeker C."/>
            <person name="Pinto D."/>
            <person name="Vollmers J."/>
            <person name="Rivas-Marin E."/>
            <person name="Kohn T."/>
            <person name="Peeters S.H."/>
            <person name="Heuer A."/>
            <person name="Rast P."/>
            <person name="Oberbeckmann S."/>
            <person name="Bunk B."/>
            <person name="Jeske O."/>
            <person name="Meyerdierks A."/>
            <person name="Storesund J.E."/>
            <person name="Kallscheuer N."/>
            <person name="Luecker S."/>
            <person name="Lage O.M."/>
            <person name="Pohl T."/>
            <person name="Merkel B.J."/>
            <person name="Hornburger P."/>
            <person name="Mueller R.-W."/>
            <person name="Bruemmer F."/>
            <person name="Labrenz M."/>
            <person name="Spormann A.M."/>
            <person name="Op den Camp H."/>
            <person name="Overmann J."/>
            <person name="Amann R."/>
            <person name="Jetten M.S.M."/>
            <person name="Mascher T."/>
            <person name="Medema M.H."/>
            <person name="Devos D.P."/>
            <person name="Kaster A.-K."/>
            <person name="Ovreas L."/>
            <person name="Rohde M."/>
            <person name="Galperin M.Y."/>
            <person name="Jogler C."/>
        </authorList>
    </citation>
    <scope>NUCLEOTIDE SEQUENCE [LARGE SCALE GENOMIC DNA]</scope>
    <source>
        <strain evidence="1 2">Mal52</strain>
    </source>
</reference>
<organism evidence="1 2">
    <name type="scientific">Symmachiella dynata</name>
    <dbReference type="NCBI Taxonomy" id="2527995"/>
    <lineage>
        <taxon>Bacteria</taxon>
        <taxon>Pseudomonadati</taxon>
        <taxon>Planctomycetota</taxon>
        <taxon>Planctomycetia</taxon>
        <taxon>Planctomycetales</taxon>
        <taxon>Planctomycetaceae</taxon>
        <taxon>Symmachiella</taxon>
    </lineage>
</organism>
<keyword evidence="2" id="KW-1185">Reference proteome</keyword>
<dbReference type="Proteomes" id="UP000319383">
    <property type="component" value="Chromosome"/>
</dbReference>
<gene>
    <name evidence="1" type="ORF">Mal52_44430</name>
</gene>
<name>A0A517ZTZ7_9PLAN</name>
<dbReference type="KEGG" id="sdyn:Mal52_44430"/>
<sequence>MFDQLCFEWHSRKRTAIKNLCHKPRRVKEKLPALAAFAVRLVARATYLKQR</sequence>
<protein>
    <submittedName>
        <fullName evidence="1">Uncharacterized protein</fullName>
    </submittedName>
</protein>